<sequence>RTAGGSPSTGQTGGVPGSPGTPGLPALPGTPTSPQVTTVPGDTGPVVDADEIATSTEVFYEGVATNTDSAMSLVSDAFRETGEAVLEQRFADVSLVEVTAITVDPSKGITVSTLQLTHKDGSTTTEKRELVFTTDGVPLIDAERPADGR</sequence>
<accession>A0ABW3R531</accession>
<feature type="region of interest" description="Disordered" evidence="1">
    <location>
        <begin position="1"/>
        <end position="46"/>
    </location>
</feature>
<keyword evidence="3" id="KW-1185">Reference proteome</keyword>
<proteinExistence type="predicted"/>
<feature type="compositionally biased region" description="Low complexity" evidence="1">
    <location>
        <begin position="1"/>
        <end position="10"/>
    </location>
</feature>
<reference evidence="3" key="1">
    <citation type="journal article" date="2019" name="Int. J. Syst. Evol. Microbiol.">
        <title>The Global Catalogue of Microorganisms (GCM) 10K type strain sequencing project: providing services to taxonomists for standard genome sequencing and annotation.</title>
        <authorList>
            <consortium name="The Broad Institute Genomics Platform"/>
            <consortium name="The Broad Institute Genome Sequencing Center for Infectious Disease"/>
            <person name="Wu L."/>
            <person name="Ma J."/>
        </authorList>
    </citation>
    <scope>NUCLEOTIDE SEQUENCE [LARGE SCALE GENOMIC DNA]</scope>
    <source>
        <strain evidence="3">CCUG 60214</strain>
    </source>
</reference>
<evidence type="ECO:0000313" key="2">
    <source>
        <dbReference type="EMBL" id="MFD1152187.1"/>
    </source>
</evidence>
<gene>
    <name evidence="2" type="ORF">ACFQ3T_34070</name>
</gene>
<dbReference type="Proteomes" id="UP001597168">
    <property type="component" value="Unassembled WGS sequence"/>
</dbReference>
<dbReference type="EMBL" id="JBHTLK010000338">
    <property type="protein sequence ID" value="MFD1152187.1"/>
    <property type="molecule type" value="Genomic_DNA"/>
</dbReference>
<organism evidence="2 3">
    <name type="scientific">Saccharothrix hoggarensis</name>
    <dbReference type="NCBI Taxonomy" id="913853"/>
    <lineage>
        <taxon>Bacteria</taxon>
        <taxon>Bacillati</taxon>
        <taxon>Actinomycetota</taxon>
        <taxon>Actinomycetes</taxon>
        <taxon>Pseudonocardiales</taxon>
        <taxon>Pseudonocardiaceae</taxon>
        <taxon>Saccharothrix</taxon>
    </lineage>
</organism>
<evidence type="ECO:0000256" key="1">
    <source>
        <dbReference type="SAM" id="MobiDB-lite"/>
    </source>
</evidence>
<evidence type="ECO:0000313" key="3">
    <source>
        <dbReference type="Proteomes" id="UP001597168"/>
    </source>
</evidence>
<name>A0ABW3R531_9PSEU</name>
<comment type="caution">
    <text evidence="2">The sequence shown here is derived from an EMBL/GenBank/DDBJ whole genome shotgun (WGS) entry which is preliminary data.</text>
</comment>
<feature type="compositionally biased region" description="Low complexity" evidence="1">
    <location>
        <begin position="21"/>
        <end position="46"/>
    </location>
</feature>
<feature type="non-terminal residue" evidence="2">
    <location>
        <position position="1"/>
    </location>
</feature>
<protein>
    <submittedName>
        <fullName evidence="2">Uncharacterized protein</fullName>
    </submittedName>
</protein>